<reference evidence="3 4" key="1">
    <citation type="submission" date="2023-12" db="EMBL/GenBank/DDBJ databases">
        <title>Streptomyces sp. V4-01.</title>
        <authorList>
            <person name="Somphong A."/>
            <person name="Phongsopitanun W."/>
        </authorList>
    </citation>
    <scope>NUCLEOTIDE SEQUENCE [LARGE SCALE GENOMIC DNA]</scope>
    <source>
        <strain evidence="3 4">V4-01</strain>
    </source>
</reference>
<organism evidence="3 4">
    <name type="scientific">Actinacidiphila polyblastidii</name>
    <dbReference type="NCBI Taxonomy" id="3110430"/>
    <lineage>
        <taxon>Bacteria</taxon>
        <taxon>Bacillati</taxon>
        <taxon>Actinomycetota</taxon>
        <taxon>Actinomycetes</taxon>
        <taxon>Kitasatosporales</taxon>
        <taxon>Streptomycetaceae</taxon>
        <taxon>Actinacidiphila</taxon>
    </lineage>
</organism>
<feature type="domain" description="MobA/VirD2-like nuclease" evidence="2">
    <location>
        <begin position="69"/>
        <end position="168"/>
    </location>
</feature>
<keyword evidence="4" id="KW-1185">Reference proteome</keyword>
<evidence type="ECO:0000256" key="1">
    <source>
        <dbReference type="SAM" id="MobiDB-lite"/>
    </source>
</evidence>
<name>A0ABU7PCG7_9ACTN</name>
<feature type="compositionally biased region" description="Basic and acidic residues" evidence="1">
    <location>
        <begin position="176"/>
        <end position="189"/>
    </location>
</feature>
<proteinExistence type="predicted"/>
<evidence type="ECO:0000259" key="2">
    <source>
        <dbReference type="Pfam" id="PF03432"/>
    </source>
</evidence>
<sequence length="580" mass="63030">MIPSVKKPGSNTRGLLAYLYGPGRHDEHLDPRIVASFSPRGLPDPGRDQDATLTQLGRILDAPVKLRNEGFGRKVTDHVWHCPVRTAPGDRYLSDAEWGEVARRIVHAAGIAPDGDPLACRWIAVRHADDHIHILATTVREDGRRPKLHNCGIRAQAEARAIETELGLHQVTPGDRTGDRRPTQAEMHKADRLGWETTSRAWLQERIRAAIPHAASVEELFAYLEADGVEVKVRRYPSGDLQGYSVGRPGDVKADGEQVYISGSKIAPDLSLPKLHDRLAAGQPEQHPTARRNRPATCWQRATDALDTLHDHLTADDGSGGSRNAKEAAQGQIAALGELIDAIAQTAPAELRSQLRSASREFARAQRSRIRADHHTATGLRQAARDIVHAGDGADGSAFAVLLTALVWSAILAARWHQAQGHQQQAEAARTTVIHLQAAYDQAATPHLTALTHRQPTPETTNTLAGAVRSAIPDHADRILTDPNWPALATVLADAHAAGHPPRTLLAEAAARRELTTARQPAKVLLGRIQHTTRNPAPNPRAEAARLRSHAAGNLPRPNNPQPATRPTSPATEPRQRHGR</sequence>
<comment type="caution">
    <text evidence="3">The sequence shown here is derived from an EMBL/GenBank/DDBJ whole genome shotgun (WGS) entry which is preliminary data.</text>
</comment>
<accession>A0ABU7PCG7</accession>
<gene>
    <name evidence="3" type="ORF">V2S66_16170</name>
</gene>
<feature type="compositionally biased region" description="Polar residues" evidence="1">
    <location>
        <begin position="562"/>
        <end position="571"/>
    </location>
</feature>
<dbReference type="Proteomes" id="UP001344658">
    <property type="component" value="Unassembled WGS sequence"/>
</dbReference>
<evidence type="ECO:0000313" key="4">
    <source>
        <dbReference type="Proteomes" id="UP001344658"/>
    </source>
</evidence>
<dbReference type="EMBL" id="JAZEWV010000011">
    <property type="protein sequence ID" value="MEE4543503.1"/>
    <property type="molecule type" value="Genomic_DNA"/>
</dbReference>
<protein>
    <submittedName>
        <fullName evidence="3">Mobilization protein</fullName>
    </submittedName>
</protein>
<evidence type="ECO:0000313" key="3">
    <source>
        <dbReference type="EMBL" id="MEE4543503.1"/>
    </source>
</evidence>
<feature type="region of interest" description="Disordered" evidence="1">
    <location>
        <begin position="518"/>
        <end position="580"/>
    </location>
</feature>
<dbReference type="RefSeq" id="WP_330795994.1">
    <property type="nucleotide sequence ID" value="NZ_JAZEWV010000011.1"/>
</dbReference>
<dbReference type="Pfam" id="PF03432">
    <property type="entry name" value="Relaxase"/>
    <property type="match status" value="1"/>
</dbReference>
<dbReference type="InterPro" id="IPR005094">
    <property type="entry name" value="Endonuclease_MobA/VirD2"/>
</dbReference>
<feature type="region of interest" description="Disordered" evidence="1">
    <location>
        <begin position="170"/>
        <end position="189"/>
    </location>
</feature>